<dbReference type="InterPro" id="IPR044925">
    <property type="entry name" value="His-Me_finger_sf"/>
</dbReference>
<evidence type="ECO:0000259" key="1">
    <source>
        <dbReference type="Pfam" id="PF07463"/>
    </source>
</evidence>
<name>A0A098BK34_9NOCA</name>
<dbReference type="GO" id="GO:0016788">
    <property type="term" value="F:hydrolase activity, acting on ester bonds"/>
    <property type="evidence" value="ECO:0007669"/>
    <property type="project" value="InterPro"/>
</dbReference>
<evidence type="ECO:0000313" key="3">
    <source>
        <dbReference type="Proteomes" id="UP000042997"/>
    </source>
</evidence>
<protein>
    <submittedName>
        <fullName evidence="2">Gp51</fullName>
    </submittedName>
</protein>
<dbReference type="EMBL" id="CCSD01000056">
    <property type="protein sequence ID" value="CDZ89063.1"/>
    <property type="molecule type" value="Genomic_DNA"/>
</dbReference>
<dbReference type="Gene3D" id="3.90.75.20">
    <property type="match status" value="1"/>
</dbReference>
<dbReference type="RefSeq" id="WP_082061273.1">
    <property type="nucleotide sequence ID" value="NZ_JAPWIU010000044.1"/>
</dbReference>
<gene>
    <name evidence="2" type="ORF">RHRU231_450230</name>
</gene>
<dbReference type="Pfam" id="PF07463">
    <property type="entry name" value="NUMOD4"/>
    <property type="match status" value="1"/>
</dbReference>
<sequence>MDHSTIEQWRPVVGAEGCYEVSDHGNVRSLDREVLRARGVWNLKGKPLRPSADTGGYLQVRISYPDGKRTRLVHQLVLESFIGPKPSPDHCGCHNNDIRTDNRAVNLRWDIHDENMKDIVRNGNHFMKNKTHCIRGHEFTPDNIYWKLDKNGDRTARQCKTCTANSSRERYLRNIKVAG</sequence>
<dbReference type="Proteomes" id="UP000042997">
    <property type="component" value="Unassembled WGS sequence"/>
</dbReference>
<dbReference type="OrthoDB" id="6631788at2"/>
<dbReference type="AlphaFoldDB" id="A0A098BK34"/>
<evidence type="ECO:0000313" key="2">
    <source>
        <dbReference type="EMBL" id="CDZ89063.1"/>
    </source>
</evidence>
<dbReference type="InterPro" id="IPR010902">
    <property type="entry name" value="NUMOD4"/>
</dbReference>
<dbReference type="SUPFAM" id="SSF54060">
    <property type="entry name" value="His-Me finger endonucleases"/>
    <property type="match status" value="1"/>
</dbReference>
<organism evidence="2 3">
    <name type="scientific">Rhodococcus ruber</name>
    <dbReference type="NCBI Taxonomy" id="1830"/>
    <lineage>
        <taxon>Bacteria</taxon>
        <taxon>Bacillati</taxon>
        <taxon>Actinomycetota</taxon>
        <taxon>Actinomycetes</taxon>
        <taxon>Mycobacteriales</taxon>
        <taxon>Nocardiaceae</taxon>
        <taxon>Rhodococcus</taxon>
    </lineage>
</organism>
<feature type="domain" description="NUMOD4" evidence="1">
    <location>
        <begin position="7"/>
        <end position="62"/>
    </location>
</feature>
<proteinExistence type="predicted"/>
<reference evidence="2 3" key="1">
    <citation type="journal article" date="2014" name="Genome Announc.">
        <title>Draft Genome Sequence of Propane- and Butane-Oxidizing Actinobacterium Rhodococcus ruber IEGM 231.</title>
        <authorList>
            <person name="Ivshina I.B."/>
            <person name="Kuyukina M.S."/>
            <person name="Krivoruchko A.V."/>
            <person name="Barbe V."/>
            <person name="Fischer C."/>
        </authorList>
    </citation>
    <scope>NUCLEOTIDE SEQUENCE [LARGE SCALE GENOMIC DNA]</scope>
</reference>
<accession>A0A098BK34</accession>